<dbReference type="Proteomes" id="UP000027178">
    <property type="component" value="Unassembled WGS sequence"/>
</dbReference>
<dbReference type="PATRIC" id="fig|1348663.4.peg.4031"/>
<evidence type="ECO:0000313" key="2">
    <source>
        <dbReference type="Proteomes" id="UP000027178"/>
    </source>
</evidence>
<protein>
    <submittedName>
        <fullName evidence="1">Uncharacterized protein</fullName>
    </submittedName>
</protein>
<accession>A0A066YWN6</accession>
<dbReference type="HOGENOM" id="CLU_2954416_0_0_11"/>
<dbReference type="OrthoDB" id="4350983at2"/>
<keyword evidence="2" id="KW-1185">Reference proteome</keyword>
<name>A0A066YWN6_9ACTN</name>
<dbReference type="AlphaFoldDB" id="A0A066YWN6"/>
<organism evidence="1 2">
    <name type="scientific">Kitasatospora cheerisanensis KCTC 2395</name>
    <dbReference type="NCBI Taxonomy" id="1348663"/>
    <lineage>
        <taxon>Bacteria</taxon>
        <taxon>Bacillati</taxon>
        <taxon>Actinomycetota</taxon>
        <taxon>Actinomycetes</taxon>
        <taxon>Kitasatosporales</taxon>
        <taxon>Streptomycetaceae</taxon>
        <taxon>Kitasatospora</taxon>
    </lineage>
</organism>
<evidence type="ECO:0000313" key="1">
    <source>
        <dbReference type="EMBL" id="KDN84389.1"/>
    </source>
</evidence>
<gene>
    <name evidence="1" type="ORF">KCH_41800</name>
</gene>
<dbReference type="eggNOG" id="ENOG5032M9S">
    <property type="taxonomic scope" value="Bacteria"/>
</dbReference>
<sequence>MPRYRYQQAPGERIHAATFRGTPEEFAAELARDWRAGGRTPDVRVWTGPITEPPAATAR</sequence>
<comment type="caution">
    <text evidence="1">The sequence shown here is derived from an EMBL/GenBank/DDBJ whole genome shotgun (WGS) entry which is preliminary data.</text>
</comment>
<dbReference type="RefSeq" id="WP_035864715.1">
    <property type="nucleotide sequence ID" value="NZ_KK853997.1"/>
</dbReference>
<proteinExistence type="predicted"/>
<dbReference type="EMBL" id="JNBY01000093">
    <property type="protein sequence ID" value="KDN84389.1"/>
    <property type="molecule type" value="Genomic_DNA"/>
</dbReference>
<reference evidence="1 2" key="1">
    <citation type="submission" date="2014-05" db="EMBL/GenBank/DDBJ databases">
        <title>Draft Genome Sequence of Kitasatospora cheerisanensis KCTC 2395.</title>
        <authorList>
            <person name="Nam D.H."/>
        </authorList>
    </citation>
    <scope>NUCLEOTIDE SEQUENCE [LARGE SCALE GENOMIC DNA]</scope>
    <source>
        <strain evidence="1 2">KCTC 2395</strain>
    </source>
</reference>